<dbReference type="EMBL" id="MHLC01000021">
    <property type="protein sequence ID" value="OGZ01085.1"/>
    <property type="molecule type" value="Genomic_DNA"/>
</dbReference>
<evidence type="ECO:0000313" key="2">
    <source>
        <dbReference type="Proteomes" id="UP000178495"/>
    </source>
</evidence>
<comment type="caution">
    <text evidence="1">The sequence shown here is derived from an EMBL/GenBank/DDBJ whole genome shotgun (WGS) entry which is preliminary data.</text>
</comment>
<reference evidence="1 2" key="1">
    <citation type="journal article" date="2016" name="Nat. Commun.">
        <title>Thousands of microbial genomes shed light on interconnected biogeochemical processes in an aquifer system.</title>
        <authorList>
            <person name="Anantharaman K."/>
            <person name="Brown C.T."/>
            <person name="Hug L.A."/>
            <person name="Sharon I."/>
            <person name="Castelle C.J."/>
            <person name="Probst A.J."/>
            <person name="Thomas B.C."/>
            <person name="Singh A."/>
            <person name="Wilkins M.J."/>
            <person name="Karaoz U."/>
            <person name="Brodie E.L."/>
            <person name="Williams K.H."/>
            <person name="Hubbard S.S."/>
            <person name="Banfield J.F."/>
        </authorList>
    </citation>
    <scope>NUCLEOTIDE SEQUENCE [LARGE SCALE GENOMIC DNA]</scope>
</reference>
<accession>A0A1G2CI76</accession>
<gene>
    <name evidence="1" type="ORF">A3A43_00375</name>
</gene>
<name>A0A1G2CI76_9BACT</name>
<protein>
    <submittedName>
        <fullName evidence="1">Uncharacterized protein</fullName>
    </submittedName>
</protein>
<evidence type="ECO:0000313" key="1">
    <source>
        <dbReference type="EMBL" id="OGZ01085.1"/>
    </source>
</evidence>
<dbReference type="Proteomes" id="UP000178495">
    <property type="component" value="Unassembled WGS sequence"/>
</dbReference>
<dbReference type="STRING" id="1798652.A3A43_00375"/>
<proteinExistence type="predicted"/>
<sequence length="132" mass="14995">MAEFILTDILMVALGVFLFLVVRSLPRIVEDDAPPVRHTVLDRWITSEIPHKIDEAMASYSGKFFRKLKVLLMRLDNFLTERLKKMNAGANGAAKPKIDSFDKLRINTDRSRSVDFKEITGDNNVAKSDAEE</sequence>
<organism evidence="1 2">
    <name type="scientific">Candidatus Liptonbacteria bacterium RIFCSPLOWO2_01_FULL_56_20</name>
    <dbReference type="NCBI Taxonomy" id="1798652"/>
    <lineage>
        <taxon>Bacteria</taxon>
        <taxon>Candidatus Liptoniibacteriota</taxon>
    </lineage>
</organism>
<dbReference type="AlphaFoldDB" id="A0A1G2CI76"/>